<protein>
    <submittedName>
        <fullName evidence="6">FAD binding domain-containing protein</fullName>
    </submittedName>
</protein>
<feature type="chain" id="PRO_5042480044" evidence="3">
    <location>
        <begin position="18"/>
        <end position="574"/>
    </location>
</feature>
<keyword evidence="2" id="KW-0560">Oxidoreductase</keyword>
<gene>
    <name evidence="6" type="ORF">B0T25DRAFT_595110</name>
</gene>
<accession>A0AAJ0MJ94</accession>
<dbReference type="Gene3D" id="3.40.462.20">
    <property type="match status" value="1"/>
</dbReference>
<dbReference type="SUPFAM" id="SSF56176">
    <property type="entry name" value="FAD-binding/transporter-associated domain-like"/>
    <property type="match status" value="1"/>
</dbReference>
<dbReference type="EMBL" id="JAUIQD010000001">
    <property type="protein sequence ID" value="KAK3362554.1"/>
    <property type="molecule type" value="Genomic_DNA"/>
</dbReference>
<feature type="domain" description="Berberine/berberine-like" evidence="5">
    <location>
        <begin position="510"/>
        <end position="542"/>
    </location>
</feature>
<dbReference type="InterPro" id="IPR036318">
    <property type="entry name" value="FAD-bd_PCMH-like_sf"/>
</dbReference>
<dbReference type="Pfam" id="PF08031">
    <property type="entry name" value="BBE"/>
    <property type="match status" value="1"/>
</dbReference>
<dbReference type="InterPro" id="IPR016169">
    <property type="entry name" value="FAD-bd_PCMH_sub2"/>
</dbReference>
<organism evidence="6 7">
    <name type="scientific">Lasiosphaeria hispida</name>
    <dbReference type="NCBI Taxonomy" id="260671"/>
    <lineage>
        <taxon>Eukaryota</taxon>
        <taxon>Fungi</taxon>
        <taxon>Dikarya</taxon>
        <taxon>Ascomycota</taxon>
        <taxon>Pezizomycotina</taxon>
        <taxon>Sordariomycetes</taxon>
        <taxon>Sordariomycetidae</taxon>
        <taxon>Sordariales</taxon>
        <taxon>Lasiosphaeriaceae</taxon>
        <taxon>Lasiosphaeria</taxon>
    </lineage>
</organism>
<evidence type="ECO:0000256" key="1">
    <source>
        <dbReference type="ARBA" id="ARBA00005466"/>
    </source>
</evidence>
<reference evidence="6" key="2">
    <citation type="submission" date="2023-06" db="EMBL/GenBank/DDBJ databases">
        <authorList>
            <consortium name="Lawrence Berkeley National Laboratory"/>
            <person name="Haridas S."/>
            <person name="Hensen N."/>
            <person name="Bonometti L."/>
            <person name="Westerberg I."/>
            <person name="Brannstrom I.O."/>
            <person name="Guillou S."/>
            <person name="Cros-Aarteil S."/>
            <person name="Calhoun S."/>
            <person name="Kuo A."/>
            <person name="Mondo S."/>
            <person name="Pangilinan J."/>
            <person name="Riley R."/>
            <person name="Labutti K."/>
            <person name="Andreopoulos B."/>
            <person name="Lipzen A."/>
            <person name="Chen C."/>
            <person name="Yanf M."/>
            <person name="Daum C."/>
            <person name="Ng V."/>
            <person name="Clum A."/>
            <person name="Steindorff A."/>
            <person name="Ohm R."/>
            <person name="Martin F."/>
            <person name="Silar P."/>
            <person name="Natvig D."/>
            <person name="Lalanne C."/>
            <person name="Gautier V."/>
            <person name="Ament-Velasquez S.L."/>
            <person name="Kruys A."/>
            <person name="Hutchinson M.I."/>
            <person name="Powell A.J."/>
            <person name="Barry K."/>
            <person name="Miller A.N."/>
            <person name="Grigoriev I.V."/>
            <person name="Debuchy R."/>
            <person name="Gladieux P."/>
            <person name="Thoren M.H."/>
            <person name="Johannesson H."/>
        </authorList>
    </citation>
    <scope>NUCLEOTIDE SEQUENCE</scope>
    <source>
        <strain evidence="6">CBS 955.72</strain>
    </source>
</reference>
<dbReference type="GO" id="GO:0016491">
    <property type="term" value="F:oxidoreductase activity"/>
    <property type="evidence" value="ECO:0007669"/>
    <property type="project" value="UniProtKB-KW"/>
</dbReference>
<evidence type="ECO:0000313" key="6">
    <source>
        <dbReference type="EMBL" id="KAK3362554.1"/>
    </source>
</evidence>
<dbReference type="InterPro" id="IPR006094">
    <property type="entry name" value="Oxid_FAD_bind_N"/>
</dbReference>
<dbReference type="Proteomes" id="UP001275084">
    <property type="component" value="Unassembled WGS sequence"/>
</dbReference>
<feature type="signal peptide" evidence="3">
    <location>
        <begin position="1"/>
        <end position="17"/>
    </location>
</feature>
<dbReference type="Gene3D" id="3.30.465.10">
    <property type="match status" value="2"/>
</dbReference>
<proteinExistence type="inferred from homology"/>
<evidence type="ECO:0000256" key="2">
    <source>
        <dbReference type="ARBA" id="ARBA00023002"/>
    </source>
</evidence>
<keyword evidence="3" id="KW-0732">Signal</keyword>
<feature type="domain" description="FAD linked oxidase N-terminal" evidence="4">
    <location>
        <begin position="175"/>
        <end position="307"/>
    </location>
</feature>
<evidence type="ECO:0000313" key="7">
    <source>
        <dbReference type="Proteomes" id="UP001275084"/>
    </source>
</evidence>
<dbReference type="PANTHER" id="PTHR13878">
    <property type="entry name" value="GULONOLACTONE OXIDASE"/>
    <property type="match status" value="1"/>
</dbReference>
<comment type="similarity">
    <text evidence="1">Belongs to the oxygen-dependent FAD-linked oxidoreductase family.</text>
</comment>
<name>A0AAJ0MJ94_9PEZI</name>
<dbReference type="InterPro" id="IPR012951">
    <property type="entry name" value="BBE"/>
</dbReference>
<evidence type="ECO:0000259" key="5">
    <source>
        <dbReference type="Pfam" id="PF08031"/>
    </source>
</evidence>
<dbReference type="GO" id="GO:0050660">
    <property type="term" value="F:flavin adenine dinucleotide binding"/>
    <property type="evidence" value="ECO:0007669"/>
    <property type="project" value="InterPro"/>
</dbReference>
<dbReference type="InterPro" id="IPR050432">
    <property type="entry name" value="FAD-linked_Oxidoreductases_BP"/>
</dbReference>
<reference evidence="6" key="1">
    <citation type="journal article" date="2023" name="Mol. Phylogenet. Evol.">
        <title>Genome-scale phylogeny and comparative genomics of the fungal order Sordariales.</title>
        <authorList>
            <person name="Hensen N."/>
            <person name="Bonometti L."/>
            <person name="Westerberg I."/>
            <person name="Brannstrom I.O."/>
            <person name="Guillou S."/>
            <person name="Cros-Aarteil S."/>
            <person name="Calhoun S."/>
            <person name="Haridas S."/>
            <person name="Kuo A."/>
            <person name="Mondo S."/>
            <person name="Pangilinan J."/>
            <person name="Riley R."/>
            <person name="LaButti K."/>
            <person name="Andreopoulos B."/>
            <person name="Lipzen A."/>
            <person name="Chen C."/>
            <person name="Yan M."/>
            <person name="Daum C."/>
            <person name="Ng V."/>
            <person name="Clum A."/>
            <person name="Steindorff A."/>
            <person name="Ohm R.A."/>
            <person name="Martin F."/>
            <person name="Silar P."/>
            <person name="Natvig D.O."/>
            <person name="Lalanne C."/>
            <person name="Gautier V."/>
            <person name="Ament-Velasquez S.L."/>
            <person name="Kruys A."/>
            <person name="Hutchinson M.I."/>
            <person name="Powell A.J."/>
            <person name="Barry K."/>
            <person name="Miller A.N."/>
            <person name="Grigoriev I.V."/>
            <person name="Debuchy R."/>
            <person name="Gladieux P."/>
            <person name="Hiltunen Thoren M."/>
            <person name="Johannesson H."/>
        </authorList>
    </citation>
    <scope>NUCLEOTIDE SEQUENCE</scope>
    <source>
        <strain evidence="6">CBS 955.72</strain>
    </source>
</reference>
<sequence length="574" mass="64093">MMTKIWTRLVFTAPALALLSSSLLEAATAFSDLNIDAAVEKVLGKNELFDFETLQLTDDVLANLKDAGFGDEALSLFSPKSKPVKRQVVAKPPCKIYPGDATWPSGAIWRLFNVLLGGALIRTVPEASLCYPEWQIEHPTSIRSILFQGMTCMPPNYTAGFLGNTVNCSIGGFPEHSVNVSTIAQIQLAVNIARELNIRLVIKNTAHDFGAKSAGKGGLNLWTHYLKDYKFYSNYQTDTYSGPAFKLAAGVQVFEANEWAKQHNVTLHLLTLFPSVGFIGGYIQGGGHSPLTSIYGMAADHVLSIQLGVVTSMVVKVFPQLNITTMTYNVTTGGNFTHDKFWAMQRAYVDEFERLADLGYYSYYRIRHLGGEITHDVTSMVAPNTSEAGFRAALAPLFQKWADIGVPFQPVIRESDNYSDAWLAAFPHEGVFDEGANIILFNMRNPPGSELTDNAVNPAWRKMLMFAIMFVTWNVTDSTQHVTRLLRNLTYEWNPRWKTLTPTSGTYMPESDYIEPNWQESFHGSKYPRLLEIKKRWDPESVSYATNTVGSEEWMLGDTIMGHLPSQNSKLCRK</sequence>
<comment type="caution">
    <text evidence="6">The sequence shown here is derived from an EMBL/GenBank/DDBJ whole genome shotgun (WGS) entry which is preliminary data.</text>
</comment>
<dbReference type="PANTHER" id="PTHR13878:SF91">
    <property type="entry name" value="FAD BINDING DOMAIN PROTEIN (AFU_ORTHOLOGUE AFUA_6G12070)-RELATED"/>
    <property type="match status" value="1"/>
</dbReference>
<evidence type="ECO:0000259" key="4">
    <source>
        <dbReference type="Pfam" id="PF01565"/>
    </source>
</evidence>
<dbReference type="Pfam" id="PF01565">
    <property type="entry name" value="FAD_binding_4"/>
    <property type="match status" value="1"/>
</dbReference>
<keyword evidence="7" id="KW-1185">Reference proteome</keyword>
<evidence type="ECO:0000256" key="3">
    <source>
        <dbReference type="SAM" id="SignalP"/>
    </source>
</evidence>
<dbReference type="AlphaFoldDB" id="A0AAJ0MJ94"/>